<name>A0ABP1A9X9_9BRYO</name>
<evidence type="ECO:0000256" key="5">
    <source>
        <dbReference type="ARBA" id="ARBA00022723"/>
    </source>
</evidence>
<dbReference type="InterPro" id="IPR011761">
    <property type="entry name" value="ATP-grasp"/>
</dbReference>
<dbReference type="EMBL" id="OZ023711">
    <property type="protein sequence ID" value="CAK9859274.1"/>
    <property type="molecule type" value="Genomic_DNA"/>
</dbReference>
<organism evidence="13 14">
    <name type="scientific">Sphagnum jensenii</name>
    <dbReference type="NCBI Taxonomy" id="128206"/>
    <lineage>
        <taxon>Eukaryota</taxon>
        <taxon>Viridiplantae</taxon>
        <taxon>Streptophyta</taxon>
        <taxon>Embryophyta</taxon>
        <taxon>Bryophyta</taxon>
        <taxon>Sphagnophytina</taxon>
        <taxon>Sphagnopsida</taxon>
        <taxon>Sphagnales</taxon>
        <taxon>Sphagnaceae</taxon>
        <taxon>Sphagnum</taxon>
    </lineage>
</organism>
<dbReference type="PROSITE" id="PS50975">
    <property type="entry name" value="ATP_GRASP"/>
    <property type="match status" value="1"/>
</dbReference>
<dbReference type="InterPro" id="IPR040464">
    <property type="entry name" value="InsP(3)kin_ATP-grasp"/>
</dbReference>
<dbReference type="Gene3D" id="3.30.1490.220">
    <property type="match status" value="1"/>
</dbReference>
<gene>
    <name evidence="13" type="ORF">CSSPJE1EN2_LOCUS2269</name>
</gene>
<comment type="similarity">
    <text evidence="2">Belongs to the ITPK1 family.</text>
</comment>
<feature type="compositionally biased region" description="Basic and acidic residues" evidence="11">
    <location>
        <begin position="55"/>
        <end position="76"/>
    </location>
</feature>
<dbReference type="Pfam" id="PF17927">
    <property type="entry name" value="Ins134_P3_kin_N"/>
    <property type="match status" value="1"/>
</dbReference>
<keyword evidence="9" id="KW-0460">Magnesium</keyword>
<dbReference type="Pfam" id="PF05770">
    <property type="entry name" value="Ins134_P3_kin"/>
    <property type="match status" value="1"/>
</dbReference>
<evidence type="ECO:0000256" key="1">
    <source>
        <dbReference type="ARBA" id="ARBA00001946"/>
    </source>
</evidence>
<dbReference type="Gene3D" id="3.40.50.11370">
    <property type="match status" value="1"/>
</dbReference>
<evidence type="ECO:0000256" key="7">
    <source>
        <dbReference type="ARBA" id="ARBA00022777"/>
    </source>
</evidence>
<dbReference type="PROSITE" id="PS51257">
    <property type="entry name" value="PROKAR_LIPOPROTEIN"/>
    <property type="match status" value="1"/>
</dbReference>
<feature type="domain" description="ATP-grasp" evidence="12">
    <location>
        <begin position="226"/>
        <end position="435"/>
    </location>
</feature>
<evidence type="ECO:0000256" key="11">
    <source>
        <dbReference type="SAM" id="MobiDB-lite"/>
    </source>
</evidence>
<dbReference type="SUPFAM" id="SSF56059">
    <property type="entry name" value="Glutathione synthetase ATP-binding domain-like"/>
    <property type="match status" value="1"/>
</dbReference>
<dbReference type="InterPro" id="IPR041429">
    <property type="entry name" value="ITPK1_N"/>
</dbReference>
<dbReference type="PANTHER" id="PTHR14217">
    <property type="entry name" value="INOSITOL-TETRAKISPHOSPHATE 1-KINASE"/>
    <property type="match status" value="1"/>
</dbReference>
<comment type="subunit">
    <text evidence="3">Monomer.</text>
</comment>
<evidence type="ECO:0000313" key="14">
    <source>
        <dbReference type="Proteomes" id="UP001497522"/>
    </source>
</evidence>
<evidence type="ECO:0000256" key="8">
    <source>
        <dbReference type="ARBA" id="ARBA00022840"/>
    </source>
</evidence>
<evidence type="ECO:0000256" key="2">
    <source>
        <dbReference type="ARBA" id="ARBA00009601"/>
    </source>
</evidence>
<keyword evidence="5" id="KW-0479">Metal-binding</keyword>
<sequence>MRLDGDATTVIASSSPASQSCLWGVGLIQAASSSSSSSRDRSSPLSLARIAAARAGEREEVGVVRRRREESRRRQQEQQQQQEEEEEEERERRAAAQERKRQGKKLQNSRDVRTQIAPAVMAVASPPPRSFTVGYALTSKKIKSFIQPKLESHASTKGIRLVAIDRNKLLTEQGPFDVILHKITGKEWRQQLEDYKQKYPDVIVLDPPEAIQHLRNRQSMLQDVAQLDLCDCHVGVPRQLVITGDAASIPGSVAKAGLRLPLVAKPLVADGTAKSHAMSLAYDKYCLTELDPPLVLQEFVNHGGVLFKVYIVGDQIRVVRRFSLPDVQEGEDNCSGVIPFPRVSCAAATAEEADLDPQAAELPPPQLLDCLSKELRRRLGLRLFNLDIIREGGAGNRYYVIDINYFPGYGKMPDYEFVFTDFLLSLARSKGQLVVGGGGAHGGGSGNTSS</sequence>
<evidence type="ECO:0000256" key="9">
    <source>
        <dbReference type="ARBA" id="ARBA00022842"/>
    </source>
</evidence>
<feature type="compositionally biased region" description="Basic and acidic residues" evidence="11">
    <location>
        <begin position="90"/>
        <end position="100"/>
    </location>
</feature>
<keyword evidence="14" id="KW-1185">Reference proteome</keyword>
<evidence type="ECO:0000256" key="6">
    <source>
        <dbReference type="ARBA" id="ARBA00022741"/>
    </source>
</evidence>
<dbReference type="InterPro" id="IPR008656">
    <property type="entry name" value="Inositol_tetrakis-P_1-kinase"/>
</dbReference>
<evidence type="ECO:0000256" key="10">
    <source>
        <dbReference type="PROSITE-ProRule" id="PRU00409"/>
    </source>
</evidence>
<dbReference type="Proteomes" id="UP001497522">
    <property type="component" value="Chromosome 10"/>
</dbReference>
<reference evidence="13" key="1">
    <citation type="submission" date="2024-03" db="EMBL/GenBank/DDBJ databases">
        <authorList>
            <consortium name="ELIXIR-Norway"/>
            <consortium name="Elixir Norway"/>
        </authorList>
    </citation>
    <scope>NUCLEOTIDE SEQUENCE</scope>
</reference>
<comment type="cofactor">
    <cofactor evidence="1">
        <name>Mg(2+)</name>
        <dbReference type="ChEBI" id="CHEBI:18420"/>
    </cofactor>
</comment>
<keyword evidence="8 10" id="KW-0067">ATP-binding</keyword>
<proteinExistence type="inferred from homology"/>
<dbReference type="PANTHER" id="PTHR14217:SF39">
    <property type="entry name" value="INOSITOL-TETRAKISPHOSPHATE 1-KINASE 3"/>
    <property type="match status" value="1"/>
</dbReference>
<keyword evidence="7" id="KW-0418">Kinase</keyword>
<evidence type="ECO:0000313" key="13">
    <source>
        <dbReference type="EMBL" id="CAK9859274.1"/>
    </source>
</evidence>
<protein>
    <recommendedName>
        <fullName evidence="12">ATP-grasp domain-containing protein</fullName>
    </recommendedName>
</protein>
<keyword evidence="4" id="KW-0808">Transferase</keyword>
<keyword evidence="6 10" id="KW-0547">Nucleotide-binding</keyword>
<evidence type="ECO:0000256" key="4">
    <source>
        <dbReference type="ARBA" id="ARBA00022679"/>
    </source>
</evidence>
<feature type="region of interest" description="Disordered" evidence="11">
    <location>
        <begin position="51"/>
        <end position="113"/>
    </location>
</feature>
<accession>A0ABP1A9X9</accession>
<evidence type="ECO:0000256" key="3">
    <source>
        <dbReference type="ARBA" id="ARBA00011245"/>
    </source>
</evidence>
<evidence type="ECO:0000259" key="12">
    <source>
        <dbReference type="PROSITE" id="PS50975"/>
    </source>
</evidence>